<feature type="region of interest" description="Disordered" evidence="1">
    <location>
        <begin position="1"/>
        <end position="81"/>
    </location>
</feature>
<reference evidence="2 3" key="1">
    <citation type="journal article" date="2019" name="Int. J. Syst. Evol. Microbiol.">
        <title>The Global Catalogue of Microorganisms (GCM) 10K type strain sequencing project: providing services to taxonomists for standard genome sequencing and annotation.</title>
        <authorList>
            <consortium name="The Broad Institute Genomics Platform"/>
            <consortium name="The Broad Institute Genome Sequencing Center for Infectious Disease"/>
            <person name="Wu L."/>
            <person name="Ma J."/>
        </authorList>
    </citation>
    <scope>NUCLEOTIDE SEQUENCE [LARGE SCALE GENOMIC DNA]</scope>
    <source>
        <strain evidence="2 3">JCM 15313</strain>
    </source>
</reference>
<keyword evidence="3" id="KW-1185">Reference proteome</keyword>
<gene>
    <name evidence="2" type="ORF">GCM10009799_29760</name>
</gene>
<accession>A0ABN2T7R2</accession>
<dbReference type="Proteomes" id="UP001501585">
    <property type="component" value="Unassembled WGS sequence"/>
</dbReference>
<feature type="compositionally biased region" description="Basic and acidic residues" evidence="1">
    <location>
        <begin position="70"/>
        <end position="81"/>
    </location>
</feature>
<dbReference type="EMBL" id="BAAAPC010000012">
    <property type="protein sequence ID" value="GAA2000492.1"/>
    <property type="molecule type" value="Genomic_DNA"/>
</dbReference>
<evidence type="ECO:0000256" key="1">
    <source>
        <dbReference type="SAM" id="MobiDB-lite"/>
    </source>
</evidence>
<evidence type="ECO:0000313" key="2">
    <source>
        <dbReference type="EMBL" id="GAA2000492.1"/>
    </source>
</evidence>
<organism evidence="2 3">
    <name type="scientific">Nocardiopsis rhodophaea</name>
    <dbReference type="NCBI Taxonomy" id="280238"/>
    <lineage>
        <taxon>Bacteria</taxon>
        <taxon>Bacillati</taxon>
        <taxon>Actinomycetota</taxon>
        <taxon>Actinomycetes</taxon>
        <taxon>Streptosporangiales</taxon>
        <taxon>Nocardiopsidaceae</taxon>
        <taxon>Nocardiopsis</taxon>
    </lineage>
</organism>
<sequence length="111" mass="11525">MAPAAVVRCSATLATEKTLPDPEGSPDRAGVLPTSQPPMAGETLIEPAPPASAAPVPPPDPPKNAPGDKCAQEADGVRSRGPEILRFIVDRVRSVISTDIQRLRPGVSEGR</sequence>
<protein>
    <submittedName>
        <fullName evidence="2">Uncharacterized protein</fullName>
    </submittedName>
</protein>
<evidence type="ECO:0000313" key="3">
    <source>
        <dbReference type="Proteomes" id="UP001501585"/>
    </source>
</evidence>
<feature type="compositionally biased region" description="Pro residues" evidence="1">
    <location>
        <begin position="47"/>
        <end position="64"/>
    </location>
</feature>
<proteinExistence type="predicted"/>
<name>A0ABN2T7R2_9ACTN</name>
<comment type="caution">
    <text evidence="2">The sequence shown here is derived from an EMBL/GenBank/DDBJ whole genome shotgun (WGS) entry which is preliminary data.</text>
</comment>